<dbReference type="InterPro" id="IPR003347">
    <property type="entry name" value="JmjC_dom"/>
</dbReference>
<proteinExistence type="predicted"/>
<feature type="domain" description="JmjC" evidence="2">
    <location>
        <begin position="335"/>
        <end position="508"/>
    </location>
</feature>
<sequence>MGTTGTFQGLESAEFDEIIGALENLVTQLKQAKAVARTLTRLSNVPHSDPIFNSLRSILAEATRLISVHSSSAAAETLEGEHENRDAASSGDTLVSEQAHVPEPAVLETTVVERNATEPSVPQAIAEPRPAEAGTQNLNTLEPAITKRSIAEPGAMESTVLEPGILQPNLVEPSIVEPAVAALPGPTTETPPINVPPQLLRRSGVALDAVGHEFNDGVLVLRPSAEQWLDFPAVLASARSLGAERVGAFKVRLPPELQQTLPNREAQVRAKPCRGYRIKALPNGTYSVNMPPGRQVFRHSHPCSLSAREAVQRHEAMFSSDDGLSDIYYRTDVPAETPEQRAAAGLPERSTIWPLAGNGLSRTKYSIPGLHWPYAYESGPKFGATFADHHEDYGLHSINHLHVGRKLWRVVPPSAADALVKKLKETDDTIIWDCDQCVRHAGIFVPSLTLSRWGIPFTIVDQEASELVVTMPRAYHSGFSAGYTLAEAVNYADAGWTSYHCAACAPSCPKNSIPADLLLFLSPGETQRRMEGSEKEELKRAKRSKRRRRLSSSAEHGGETNAEGGPTIDEPATDEDGVEGMDLGRPTKMPILSLEPNERIVQVMNHILTHDFPPEWLNCTDRGESFEARLEQFLPGGLLDGQVLVKLLQILCKGSGLFVQQPSNAETRHWRLDQNLHNGLVVPMQVDSCSRMPISMTQHGWGVAVVDWKHDKFISVDLDDGLAKRWKTQFESQLKGQLHHDSQKARPPLFCLYSQ</sequence>
<reference evidence="3 4" key="1">
    <citation type="submission" date="2024-09" db="EMBL/GenBank/DDBJ databases">
        <title>Itraconazole resistance in Madurella fahalii resulting from another homologue of gene encoding cytochrome P450 14-alpha sterol demethylase (CYP51).</title>
        <authorList>
            <person name="Yoshioka I."/>
            <person name="Fahal A.H."/>
            <person name="Kaneko S."/>
            <person name="Yaguchi T."/>
        </authorList>
    </citation>
    <scope>NUCLEOTIDE SEQUENCE [LARGE SCALE GENOMIC DNA]</scope>
    <source>
        <strain evidence="3 4">IFM 68171</strain>
    </source>
</reference>
<evidence type="ECO:0000259" key="2">
    <source>
        <dbReference type="PROSITE" id="PS51184"/>
    </source>
</evidence>
<feature type="compositionally biased region" description="Basic and acidic residues" evidence="1">
    <location>
        <begin position="526"/>
        <end position="539"/>
    </location>
</feature>
<feature type="region of interest" description="Disordered" evidence="1">
    <location>
        <begin position="526"/>
        <end position="591"/>
    </location>
</feature>
<feature type="compositionally biased region" description="Basic residues" evidence="1">
    <location>
        <begin position="540"/>
        <end position="550"/>
    </location>
</feature>
<evidence type="ECO:0000313" key="3">
    <source>
        <dbReference type="EMBL" id="GAB1311938.1"/>
    </source>
</evidence>
<dbReference type="SUPFAM" id="SSF51197">
    <property type="entry name" value="Clavaminate synthase-like"/>
    <property type="match status" value="1"/>
</dbReference>
<feature type="region of interest" description="Disordered" evidence="1">
    <location>
        <begin position="77"/>
        <end position="96"/>
    </location>
</feature>
<dbReference type="GeneID" id="98172893"/>
<dbReference type="Gene3D" id="2.60.120.650">
    <property type="entry name" value="Cupin"/>
    <property type="match status" value="1"/>
</dbReference>
<evidence type="ECO:0000256" key="1">
    <source>
        <dbReference type="SAM" id="MobiDB-lite"/>
    </source>
</evidence>
<protein>
    <recommendedName>
        <fullName evidence="2">JmjC domain-containing protein</fullName>
    </recommendedName>
</protein>
<organism evidence="3 4">
    <name type="scientific">Madurella fahalii</name>
    <dbReference type="NCBI Taxonomy" id="1157608"/>
    <lineage>
        <taxon>Eukaryota</taxon>
        <taxon>Fungi</taxon>
        <taxon>Dikarya</taxon>
        <taxon>Ascomycota</taxon>
        <taxon>Pezizomycotina</taxon>
        <taxon>Sordariomycetes</taxon>
        <taxon>Sordariomycetidae</taxon>
        <taxon>Sordariales</taxon>
        <taxon>Sordariales incertae sedis</taxon>
        <taxon>Madurella</taxon>
    </lineage>
</organism>
<gene>
    <name evidence="3" type="ORF">MFIFM68171_02148</name>
</gene>
<dbReference type="Pfam" id="PF02373">
    <property type="entry name" value="JmjC"/>
    <property type="match status" value="1"/>
</dbReference>
<dbReference type="Proteomes" id="UP001628179">
    <property type="component" value="Unassembled WGS sequence"/>
</dbReference>
<dbReference type="RefSeq" id="XP_070913671.1">
    <property type="nucleotide sequence ID" value="XM_071057570.1"/>
</dbReference>
<dbReference type="SMART" id="SM00558">
    <property type="entry name" value="JmjC"/>
    <property type="match status" value="1"/>
</dbReference>
<dbReference type="PANTHER" id="PTHR10694:SF7">
    <property type="entry name" value="[HISTONE H3]-TRIMETHYL-L-LYSINE(9) DEMETHYLASE"/>
    <property type="match status" value="1"/>
</dbReference>
<evidence type="ECO:0000313" key="4">
    <source>
        <dbReference type="Proteomes" id="UP001628179"/>
    </source>
</evidence>
<dbReference type="PROSITE" id="PS51184">
    <property type="entry name" value="JMJC"/>
    <property type="match status" value="1"/>
</dbReference>
<comment type="caution">
    <text evidence="3">The sequence shown here is derived from an EMBL/GenBank/DDBJ whole genome shotgun (WGS) entry which is preliminary data.</text>
</comment>
<dbReference type="PANTHER" id="PTHR10694">
    <property type="entry name" value="LYSINE-SPECIFIC DEMETHYLASE"/>
    <property type="match status" value="1"/>
</dbReference>
<name>A0ABQ0G2E9_9PEZI</name>
<keyword evidence="4" id="KW-1185">Reference proteome</keyword>
<dbReference type="EMBL" id="BAAFSV010000001">
    <property type="protein sequence ID" value="GAB1311938.1"/>
    <property type="molecule type" value="Genomic_DNA"/>
</dbReference>
<accession>A0ABQ0G2E9</accession>